<gene>
    <name evidence="1" type="ORF">BN53_01210</name>
</gene>
<dbReference type="STRING" id="1423790.BN53_01210"/>
<accession>I7LAI6</accession>
<dbReference type="RefSeq" id="WP_009559285.1">
    <property type="nucleotide sequence ID" value="NZ_AYZN01000006.1"/>
</dbReference>
<proteinExistence type="predicted"/>
<sequence length="337" mass="37814">MVDIKEMYDLKGLHEVVVQKGNVGRSYIYALQLLESGTDAVVYRARKGSSFTKGKYAERLYLEGPKTKGININQTAGGHTQTWEYAGPAGSREDGGRENNSAGWFIGTKSKYNAKDKIYWDTQIARVPFHKQKYENNTQLPRISNLNQAGKKFGLGYDGSTLVRSEAAVSPSPNYSYFLIVTVDSAGTGYFSVYDLADVNDALNSVGTGDVNLRTHNLSDQCINAFKIDNLIKKVGSLQGYDIDDNLNIYISSERHPDASNIKSKPRKIVKIPWGTTEIGQWDILNLDGYSELDDSGYATEFEGIQVNNENDVYLTVAYHDEWTYDTKKNKIFRITW</sequence>
<dbReference type="AlphaFoldDB" id="I7LAI6"/>
<dbReference type="Pfam" id="PF17312">
    <property type="entry name" value="Helveticin_J"/>
    <property type="match status" value="1"/>
</dbReference>
<dbReference type="EMBL" id="CAKD01000010">
    <property type="protein sequence ID" value="CCI84731.1"/>
    <property type="molecule type" value="Genomic_DNA"/>
</dbReference>
<reference evidence="1 2" key="1">
    <citation type="submission" date="2012-06" db="EMBL/GenBank/DDBJ databases">
        <title>Draft Genome Sequence of Lactobacillus pasteurii CRBIP 24.76T.</title>
        <authorList>
            <person name="Cousin S."/>
            <person name="Bouchier C."/>
            <person name="Loux V."/>
            <person name="Ma L."/>
            <person name="Creno S."/>
            <person name="Bizet C."/>
            <person name="Clermont D."/>
        </authorList>
    </citation>
    <scope>NUCLEOTIDE SEQUENCE [LARGE SCALE GENOMIC DNA]</scope>
    <source>
        <strain evidence="2">CRBIP 24.76T</strain>
    </source>
</reference>
<name>I7LAI6_9LACO</name>
<organism evidence="1 2">
    <name type="scientific">Lactobacillus pasteurii DSM 23907 = CRBIP 24.76</name>
    <dbReference type="NCBI Taxonomy" id="1423790"/>
    <lineage>
        <taxon>Bacteria</taxon>
        <taxon>Bacillati</taxon>
        <taxon>Bacillota</taxon>
        <taxon>Bacilli</taxon>
        <taxon>Lactobacillales</taxon>
        <taxon>Lactobacillaceae</taxon>
        <taxon>Lactobacillus</taxon>
    </lineage>
</organism>
<comment type="caution">
    <text evidence="1">The sequence shown here is derived from an EMBL/GenBank/DDBJ whole genome shotgun (WGS) entry which is preliminary data.</text>
</comment>
<evidence type="ECO:0000313" key="2">
    <source>
        <dbReference type="Proteomes" id="UP000009311"/>
    </source>
</evidence>
<dbReference type="OrthoDB" id="2300734at2"/>
<keyword evidence="2" id="KW-1185">Reference proteome</keyword>
<dbReference type="GO" id="GO:0042742">
    <property type="term" value="P:defense response to bacterium"/>
    <property type="evidence" value="ECO:0007669"/>
    <property type="project" value="InterPro"/>
</dbReference>
<evidence type="ECO:0000313" key="1">
    <source>
        <dbReference type="EMBL" id="CCI84731.1"/>
    </source>
</evidence>
<protein>
    <submittedName>
        <fullName evidence="1">Bacteriocin helveticin-J</fullName>
    </submittedName>
</protein>
<dbReference type="Proteomes" id="UP000009311">
    <property type="component" value="Unassembled WGS sequence"/>
</dbReference>
<dbReference type="eggNOG" id="ENOG50309H9">
    <property type="taxonomic scope" value="Bacteria"/>
</dbReference>
<dbReference type="InterPro" id="IPR035280">
    <property type="entry name" value="Helveticin_J"/>
</dbReference>